<dbReference type="Gene3D" id="3.40.50.150">
    <property type="entry name" value="Vaccinia Virus protein VP39"/>
    <property type="match status" value="1"/>
</dbReference>
<dbReference type="RefSeq" id="XP_018296391.1">
    <property type="nucleotide sequence ID" value="XM_018443477.1"/>
</dbReference>
<dbReference type="STRING" id="763407.A0A163B5B3"/>
<evidence type="ECO:0000313" key="1">
    <source>
        <dbReference type="EMBL" id="OAD78351.1"/>
    </source>
</evidence>
<proteinExistence type="predicted"/>
<evidence type="ECO:0008006" key="3">
    <source>
        <dbReference type="Google" id="ProtNLM"/>
    </source>
</evidence>
<feature type="non-terminal residue" evidence="1">
    <location>
        <position position="1"/>
    </location>
</feature>
<protein>
    <recommendedName>
        <fullName evidence="3">Methyltransferase type 11 domain-containing protein</fullName>
    </recommendedName>
</protein>
<name>A0A163B5B3_PHYB8</name>
<dbReference type="SUPFAM" id="SSF53335">
    <property type="entry name" value="S-adenosyl-L-methionine-dependent methyltransferases"/>
    <property type="match status" value="1"/>
</dbReference>
<organism evidence="1 2">
    <name type="scientific">Phycomyces blakesleeanus (strain ATCC 8743b / DSM 1359 / FGSC 10004 / NBRC 33097 / NRRL 1555)</name>
    <dbReference type="NCBI Taxonomy" id="763407"/>
    <lineage>
        <taxon>Eukaryota</taxon>
        <taxon>Fungi</taxon>
        <taxon>Fungi incertae sedis</taxon>
        <taxon>Mucoromycota</taxon>
        <taxon>Mucoromycotina</taxon>
        <taxon>Mucoromycetes</taxon>
        <taxon>Mucorales</taxon>
        <taxon>Phycomycetaceae</taxon>
        <taxon>Phycomyces</taxon>
    </lineage>
</organism>
<keyword evidence="2" id="KW-1185">Reference proteome</keyword>
<dbReference type="GeneID" id="29004382"/>
<dbReference type="PANTHER" id="PTHR43675">
    <property type="entry name" value="ARSENITE METHYLTRANSFERASE"/>
    <property type="match status" value="1"/>
</dbReference>
<dbReference type="InParanoid" id="A0A163B5B3"/>
<dbReference type="InterPro" id="IPR026669">
    <property type="entry name" value="Arsenite_MeTrfase-like"/>
</dbReference>
<reference evidence="2" key="1">
    <citation type="submission" date="2015-06" db="EMBL/GenBank/DDBJ databases">
        <title>Expansion of signal transduction pathways in fungi by whole-genome duplication.</title>
        <authorList>
            <consortium name="DOE Joint Genome Institute"/>
            <person name="Corrochano L.M."/>
            <person name="Kuo A."/>
            <person name="Marcet-Houben M."/>
            <person name="Polaino S."/>
            <person name="Salamov A."/>
            <person name="Villalobos J.M."/>
            <person name="Alvarez M.I."/>
            <person name="Avalos J."/>
            <person name="Benito E.P."/>
            <person name="Benoit I."/>
            <person name="Burger G."/>
            <person name="Camino L.P."/>
            <person name="Canovas D."/>
            <person name="Cerda-Olmedo E."/>
            <person name="Cheng J.-F."/>
            <person name="Dominguez A."/>
            <person name="Elias M."/>
            <person name="Eslava A.P."/>
            <person name="Glaser F."/>
            <person name="Grimwood J."/>
            <person name="Gutierrez G."/>
            <person name="Heitman J."/>
            <person name="Henrissat B."/>
            <person name="Iturriaga E.A."/>
            <person name="Lang B.F."/>
            <person name="Lavin J.L."/>
            <person name="Lee S."/>
            <person name="Li W."/>
            <person name="Lindquist E."/>
            <person name="Lopez-Garcia S."/>
            <person name="Luque E.M."/>
            <person name="Marcos A.T."/>
            <person name="Martin J."/>
            <person name="McCluskey K."/>
            <person name="Medina H.R."/>
            <person name="Miralles-Duran A."/>
            <person name="Miyazaki A."/>
            <person name="Munoz-Torres E."/>
            <person name="Oguiza J.A."/>
            <person name="Ohm R."/>
            <person name="Olmedo M."/>
            <person name="Orejas M."/>
            <person name="Ortiz-Castellanos L."/>
            <person name="Pisabarro A.G."/>
            <person name="Rodriguez-Romero J."/>
            <person name="Ruiz-Herrera J."/>
            <person name="Ruiz-Vazquez R."/>
            <person name="Sanz C."/>
            <person name="Schackwitz W."/>
            <person name="Schmutz J."/>
            <person name="Shahriari M."/>
            <person name="Shelest E."/>
            <person name="Silva-Franco F."/>
            <person name="Soanes D."/>
            <person name="Syed K."/>
            <person name="Tagua V.G."/>
            <person name="Talbot N.J."/>
            <person name="Thon M."/>
            <person name="De vries R.P."/>
            <person name="Wiebenga A."/>
            <person name="Yadav J.S."/>
            <person name="Braun E.L."/>
            <person name="Baker S."/>
            <person name="Garre V."/>
            <person name="Horwitz B."/>
            <person name="Torres-Martinez S."/>
            <person name="Idnurm A."/>
            <person name="Herrera-Estrella A."/>
            <person name="Gabaldon T."/>
            <person name="Grigoriev I.V."/>
        </authorList>
    </citation>
    <scope>NUCLEOTIDE SEQUENCE [LARGE SCALE GENOMIC DNA]</scope>
    <source>
        <strain evidence="2">NRRL 1555(-)</strain>
    </source>
</reference>
<dbReference type="CDD" id="cd02440">
    <property type="entry name" value="AdoMet_MTases"/>
    <property type="match status" value="1"/>
</dbReference>
<evidence type="ECO:0000313" key="2">
    <source>
        <dbReference type="Proteomes" id="UP000077315"/>
    </source>
</evidence>
<dbReference type="GO" id="GO:0008168">
    <property type="term" value="F:methyltransferase activity"/>
    <property type="evidence" value="ECO:0007669"/>
    <property type="project" value="TreeGrafter"/>
</dbReference>
<dbReference type="PANTHER" id="PTHR43675:SF1">
    <property type="entry name" value="RIKEN CDNA 2700097O09 GENE"/>
    <property type="match status" value="1"/>
</dbReference>
<accession>A0A163B5B3</accession>
<dbReference type="AlphaFoldDB" id="A0A163B5B3"/>
<dbReference type="Proteomes" id="UP000077315">
    <property type="component" value="Unassembled WGS sequence"/>
</dbReference>
<dbReference type="EMBL" id="KV440973">
    <property type="protein sequence ID" value="OAD78351.1"/>
    <property type="molecule type" value="Genomic_DNA"/>
</dbReference>
<sequence length="352" mass="40425">MSESHQPDLVETSKDAFIDILSKLNDSQFHSFDSFVRSALEEYHGQVHGQHGHGHEHENEDEVEMETEEQTGEFQPVSDIKMMRLGRIIKDLRARVPISAEAPEEKTMIPKSKEFADYSDENTVHVDGFLFTEDDVDELCDKGQLSRNYCLDCRSRKVAPLNFISHSASVLQLQFLYQVVLADKVKDKVIVDVGSRLGAVLYSGHLFTRARKLIGVEINTWFSKLQQDMVNKYKMGDRIQIINKDIQLVPELLSKQADVVIMNNVFQFFNELGVQQQIWKFIRSETIKKPGLLLVTLPSLQEQLKEAGLSAAKLMKGWVKEVKLDYEGGWFHDDLNEDEIDEIKQVHLYKVL</sequence>
<gene>
    <name evidence="1" type="ORF">PHYBLDRAFT_79580</name>
</gene>
<dbReference type="InterPro" id="IPR029063">
    <property type="entry name" value="SAM-dependent_MTases_sf"/>
</dbReference>
<dbReference type="OrthoDB" id="15794at2759"/>
<dbReference type="VEuPathDB" id="FungiDB:PHYBLDRAFT_79580"/>